<protein>
    <submittedName>
        <fullName evidence="1">Uncharacterized protein</fullName>
    </submittedName>
</protein>
<comment type="caution">
    <text evidence="1">The sequence shown here is derived from an EMBL/GenBank/DDBJ whole genome shotgun (WGS) entry which is preliminary data.</text>
</comment>
<name>A0A553QHW0_9TELE</name>
<dbReference type="Proteomes" id="UP000316079">
    <property type="component" value="Unassembled WGS sequence"/>
</dbReference>
<evidence type="ECO:0000313" key="2">
    <source>
        <dbReference type="Proteomes" id="UP000316079"/>
    </source>
</evidence>
<dbReference type="AlphaFoldDB" id="A0A553QHW0"/>
<proteinExistence type="predicted"/>
<sequence length="76" mass="8522">MGVAETSRQSTHAQYNDSLAFVVNQPNSSSAARFQWRGGWVLISKGRRSTVHRRSRHPRTGAIAFWLGIRGITIKV</sequence>
<accession>A0A553QHW0</accession>
<organism evidence="1 2">
    <name type="scientific">Danionella cerebrum</name>
    <dbReference type="NCBI Taxonomy" id="2873325"/>
    <lineage>
        <taxon>Eukaryota</taxon>
        <taxon>Metazoa</taxon>
        <taxon>Chordata</taxon>
        <taxon>Craniata</taxon>
        <taxon>Vertebrata</taxon>
        <taxon>Euteleostomi</taxon>
        <taxon>Actinopterygii</taxon>
        <taxon>Neopterygii</taxon>
        <taxon>Teleostei</taxon>
        <taxon>Ostariophysi</taxon>
        <taxon>Cypriniformes</taxon>
        <taxon>Danionidae</taxon>
        <taxon>Danioninae</taxon>
        <taxon>Danionella</taxon>
    </lineage>
</organism>
<evidence type="ECO:0000313" key="1">
    <source>
        <dbReference type="EMBL" id="TRY89504.1"/>
    </source>
</evidence>
<keyword evidence="2" id="KW-1185">Reference proteome</keyword>
<dbReference type="EMBL" id="SRMA01025971">
    <property type="protein sequence ID" value="TRY89507.1"/>
    <property type="molecule type" value="Genomic_DNA"/>
</dbReference>
<dbReference type="OrthoDB" id="446809at2759"/>
<reference evidence="1 2" key="1">
    <citation type="journal article" date="2019" name="Sci. Data">
        <title>Hybrid genome assembly and annotation of Danionella translucida.</title>
        <authorList>
            <person name="Kadobianskyi M."/>
            <person name="Schulze L."/>
            <person name="Schuelke M."/>
            <person name="Judkewitz B."/>
        </authorList>
    </citation>
    <scope>NUCLEOTIDE SEQUENCE [LARGE SCALE GENOMIC DNA]</scope>
    <source>
        <strain evidence="1 2">Bolton</strain>
    </source>
</reference>
<gene>
    <name evidence="1" type="ORF">DNTS_016074</name>
</gene>
<dbReference type="EMBL" id="SRMA01025971">
    <property type="protein sequence ID" value="TRY89504.1"/>
    <property type="molecule type" value="Genomic_DNA"/>
</dbReference>
<reference evidence="1" key="2">
    <citation type="submission" date="2019-04" db="EMBL/GenBank/DDBJ databases">
        <authorList>
            <person name="Kadobianskyi M."/>
            <person name="Schulze L."/>
            <person name="Schuelke M."/>
            <person name="Judkewitz B."/>
        </authorList>
    </citation>
    <scope>NUCLEOTIDE SEQUENCE</scope>
    <source>
        <strain evidence="1">Bolton</strain>
        <tissue evidence="1">Whole-body</tissue>
    </source>
</reference>